<protein>
    <submittedName>
        <fullName evidence="3">Uncharacterized protein</fullName>
    </submittedName>
</protein>
<evidence type="ECO:0000313" key="1">
    <source>
        <dbReference type="EMBL" id="CAF3387751.1"/>
    </source>
</evidence>
<dbReference type="Proteomes" id="UP000663848">
    <property type="component" value="Unassembled WGS sequence"/>
</dbReference>
<sequence length="129" mass="15119">MSSTNETEPETWLYDETNKDYAYDYHKAFLSMLNSVDAPCSHWLLKSSDHALYPDTFSRHYPNAKMIMPHRHRDHVLPSACRTVWGFNNIFFHDKNFGSSKYIEHSNISIHGYINRTHCEISYLSSSIV</sequence>
<dbReference type="EMBL" id="CAJOBO010004311">
    <property type="protein sequence ID" value="CAF4517581.1"/>
    <property type="molecule type" value="Genomic_DNA"/>
</dbReference>
<name>A0A821RG12_9BILA</name>
<dbReference type="Proteomes" id="UP000663851">
    <property type="component" value="Unassembled WGS sequence"/>
</dbReference>
<comment type="caution">
    <text evidence="3">The sequence shown here is derived from an EMBL/GenBank/DDBJ whole genome shotgun (WGS) entry which is preliminary data.</text>
</comment>
<dbReference type="OrthoDB" id="429813at2759"/>
<dbReference type="Pfam" id="PF13469">
    <property type="entry name" value="Sulfotransfer_3"/>
    <property type="match status" value="1"/>
</dbReference>
<dbReference type="InterPro" id="IPR027417">
    <property type="entry name" value="P-loop_NTPase"/>
</dbReference>
<evidence type="ECO:0000313" key="4">
    <source>
        <dbReference type="Proteomes" id="UP000663848"/>
    </source>
</evidence>
<evidence type="ECO:0000313" key="3">
    <source>
        <dbReference type="EMBL" id="CAF4841965.1"/>
    </source>
</evidence>
<evidence type="ECO:0000313" key="2">
    <source>
        <dbReference type="EMBL" id="CAF4517581.1"/>
    </source>
</evidence>
<dbReference type="Proteomes" id="UP000663825">
    <property type="component" value="Unassembled WGS sequence"/>
</dbReference>
<dbReference type="EMBL" id="CAJNXB010004680">
    <property type="protein sequence ID" value="CAF3387751.1"/>
    <property type="molecule type" value="Genomic_DNA"/>
</dbReference>
<dbReference type="AlphaFoldDB" id="A0A821RG12"/>
<reference evidence="3" key="1">
    <citation type="submission" date="2021-02" db="EMBL/GenBank/DDBJ databases">
        <authorList>
            <person name="Nowell W R."/>
        </authorList>
    </citation>
    <scope>NUCLEOTIDE SEQUENCE</scope>
</reference>
<dbReference type="EMBL" id="CAJOBR010006338">
    <property type="protein sequence ID" value="CAF4841965.1"/>
    <property type="molecule type" value="Genomic_DNA"/>
</dbReference>
<proteinExistence type="predicted"/>
<dbReference type="Gene3D" id="3.40.50.300">
    <property type="entry name" value="P-loop containing nucleotide triphosphate hydrolases"/>
    <property type="match status" value="1"/>
</dbReference>
<organism evidence="3 4">
    <name type="scientific">Rotaria socialis</name>
    <dbReference type="NCBI Taxonomy" id="392032"/>
    <lineage>
        <taxon>Eukaryota</taxon>
        <taxon>Metazoa</taxon>
        <taxon>Spiralia</taxon>
        <taxon>Gnathifera</taxon>
        <taxon>Rotifera</taxon>
        <taxon>Eurotatoria</taxon>
        <taxon>Bdelloidea</taxon>
        <taxon>Philodinida</taxon>
        <taxon>Philodinidae</taxon>
        <taxon>Rotaria</taxon>
    </lineage>
</organism>
<dbReference type="SUPFAM" id="SSF52540">
    <property type="entry name" value="P-loop containing nucleoside triphosphate hydrolases"/>
    <property type="match status" value="1"/>
</dbReference>
<gene>
    <name evidence="2" type="ORF">HFQ381_LOCUS28904</name>
    <name evidence="3" type="ORF">QYT958_LOCUS26495</name>
    <name evidence="1" type="ORF">TIS948_LOCUS26547</name>
</gene>
<accession>A0A821RG12</accession>